<dbReference type="GO" id="GO:0004576">
    <property type="term" value="F:oligosaccharyl transferase activity"/>
    <property type="evidence" value="ECO:0007669"/>
    <property type="project" value="InterPro"/>
</dbReference>
<dbReference type="EC" id="2.4.99.21" evidence="6"/>
<evidence type="ECO:0000256" key="15">
    <source>
        <dbReference type="ARBA" id="ARBA00030679"/>
    </source>
</evidence>
<feature type="transmembrane region" description="Helical" evidence="18">
    <location>
        <begin position="333"/>
        <end position="353"/>
    </location>
</feature>
<dbReference type="GeneID" id="25144284"/>
<feature type="transmembrane region" description="Helical" evidence="18">
    <location>
        <begin position="180"/>
        <end position="200"/>
    </location>
</feature>
<comment type="catalytic activity">
    <reaction evidence="16">
        <text>an archaeal dolichyl phosphooligosaccharide + [protein]-L-asparagine = an archaeal dolichyl phosphate + a glycoprotein with the oligosaccharide chain attached by N-beta-D-glycosyl linkage to a protein L-asparagine.</text>
        <dbReference type="EC" id="2.4.99.21"/>
    </reaction>
</comment>
<comment type="subcellular location">
    <subcellularLocation>
        <location evidence="3">Cell membrane</location>
        <topology evidence="3">Multi-pass membrane protein</topology>
    </subcellularLocation>
</comment>
<evidence type="ECO:0000256" key="14">
    <source>
        <dbReference type="ARBA" id="ARBA00023211"/>
    </source>
</evidence>
<keyword evidence="13 18" id="KW-0472">Membrane</keyword>
<dbReference type="GO" id="GO:0005886">
    <property type="term" value="C:plasma membrane"/>
    <property type="evidence" value="ECO:0007669"/>
    <property type="project" value="UniProtKB-SubCell"/>
</dbReference>
<evidence type="ECO:0000256" key="17">
    <source>
        <dbReference type="SAM" id="MobiDB-lite"/>
    </source>
</evidence>
<sequence>MSTDTEHVGEETESSFLETLKQWYHLPLIGVVMLFMYWVRMRPRDNFTYEDGSPMLSGVDSYYHWRTIEWTAENFPHTMPYEVYTGFPSGAYVGQFGTLFDQLIVTAAMIVGLGDPSSETLFTVAILSVPIMAALVAVPVFYMGRRLGGTVGGLVSIVVLSLFPGSFLARSTVGQLDHHVGEVLFMAIAVLAMMVALRAAERDKPIYELLVDRDWATLKAPTIYSALAGLAVSLYIWVWPSGVVLVGVLAIFFAVQLCLDYVRGVSPDHIAFVGAISMGVTALITALLIEELSASATSFGYVQPVAALLVGFGCVFMAWLARQWDNRDLESRYYPAAIAGLILVAFAGMALVLPDLFGTISDNLVRRLVPFGGAGTDATIQEAQRPENFLSAHVFEEFGAAFYTMIVGIVFLLLRPYFDREFRTEHTLLIVWALFLTSMAATQVRFAYYLVLPVAVLNAVFIADISRFINLDLEHGLQSVKQIETYQIIVIGMVVLLVFASIPMAAASPWQVTGDNPEAGSPAPAPSAGSQLWEGSNQWLAENTPDPGNYGGADNASELPYDGTYEYPDGEDYDYPGGAYGVMSWWDYGHLITTQAERIPHANPFQQNAESSSAYLTADSEERGEMILETIRSDADVDWEDVSDEELETALEDANTTDEEMRYVMIDSSMAGGKFGAITQWTGPDQQEYSLPADYESGDTISPDDLDEEYVEDESLYSQTMLSKMYFENGHNMEHYRLVHENTDQASQFISYAIMDGDEVLVENGQPQIGVNREASRGLQSQLRQIQQQSPYDVEIFDQRIGPGLKTFERVEGATITGTLEDEELAADDSAMITATLELETADGRVFGYAQEADIQADGSYELTVPYSTSGDLGVEDGYTNSSIDALDEYNLTVTADEGNTSYVEQYDGQVDVSETAVVEGESVDAGTLEVVEDGDVGEPADDVVDDGGDESGDGNQSDEGNQTDDGTSDNETAADDGGDETATDGGDTTGESGGDQTDDTQADAEDDQTTDGTE</sequence>
<keyword evidence="12 18" id="KW-1133">Transmembrane helix</keyword>
<dbReference type="KEGG" id="hlr:HALLA_07255"/>
<dbReference type="NCBIfam" id="TIGR04154">
    <property type="entry name" value="archaeo_STT3"/>
    <property type="match status" value="1"/>
</dbReference>
<dbReference type="STRING" id="797299.HALLA_07255"/>
<dbReference type="PANTHER" id="PTHR13872:SF1">
    <property type="entry name" value="DOLICHYL-DIPHOSPHOOLIGOSACCHARIDE--PROTEIN GLYCOSYLTRANSFERASE SUBUNIT STT3B"/>
    <property type="match status" value="1"/>
</dbReference>
<dbReference type="Gene3D" id="3.40.50.12610">
    <property type="match status" value="1"/>
</dbReference>
<comment type="similarity">
    <text evidence="5">Belongs to the STT3 family.</text>
</comment>
<dbReference type="AlphaFoldDB" id="W0JNU6"/>
<feature type="domain" description="AglB-like core" evidence="21">
    <location>
        <begin position="533"/>
        <end position="633"/>
    </location>
</feature>
<evidence type="ECO:0000256" key="12">
    <source>
        <dbReference type="ARBA" id="ARBA00022989"/>
    </source>
</evidence>
<evidence type="ECO:0000256" key="13">
    <source>
        <dbReference type="ARBA" id="ARBA00023136"/>
    </source>
</evidence>
<dbReference type="OrthoDB" id="82393at2157"/>
<feature type="transmembrane region" description="Helical" evidence="18">
    <location>
        <begin position="486"/>
        <end position="506"/>
    </location>
</feature>
<evidence type="ECO:0000256" key="11">
    <source>
        <dbReference type="ARBA" id="ARBA00022842"/>
    </source>
</evidence>
<evidence type="ECO:0000256" key="5">
    <source>
        <dbReference type="ARBA" id="ARBA00010810"/>
    </source>
</evidence>
<feature type="transmembrane region" description="Helical" evidence="18">
    <location>
        <begin position="221"/>
        <end position="238"/>
    </location>
</feature>
<dbReference type="Gene3D" id="2.60.40.3390">
    <property type="match status" value="1"/>
</dbReference>
<proteinExistence type="inferred from homology"/>
<dbReference type="PANTHER" id="PTHR13872">
    <property type="entry name" value="DOLICHYL-DIPHOSPHOOLIGOSACCHARIDE--PROTEIN GLYCOSYLTRANSFERASE SUBUNIT"/>
    <property type="match status" value="1"/>
</dbReference>
<evidence type="ECO:0000259" key="19">
    <source>
        <dbReference type="Pfam" id="PF02516"/>
    </source>
</evidence>
<evidence type="ECO:0000259" key="21">
    <source>
        <dbReference type="Pfam" id="PF22627"/>
    </source>
</evidence>
<keyword evidence="9 18" id="KW-0812">Transmembrane</keyword>
<comment type="cofactor">
    <cofactor evidence="1">
        <name>Mn(2+)</name>
        <dbReference type="ChEBI" id="CHEBI:29035"/>
    </cofactor>
</comment>
<evidence type="ECO:0000256" key="18">
    <source>
        <dbReference type="SAM" id="Phobius"/>
    </source>
</evidence>
<dbReference type="InterPro" id="IPR026410">
    <property type="entry name" value="OlisacTrfase_arch"/>
</dbReference>
<name>W0JNU6_9EURY</name>
<keyword evidence="14" id="KW-0464">Manganese</keyword>
<feature type="domain" description="Archaeal glycosylation protein B peripheral" evidence="20">
    <location>
        <begin position="813"/>
        <end position="924"/>
    </location>
</feature>
<evidence type="ECO:0000313" key="22">
    <source>
        <dbReference type="EMBL" id="AHF98677.1"/>
    </source>
</evidence>
<protein>
    <recommendedName>
        <fullName evidence="6">dolichyl-phosphooligosaccharide-protein glycotransferase</fullName>
        <ecNumber evidence="6">2.4.99.21</ecNumber>
    </recommendedName>
    <alternativeName>
        <fullName evidence="15">Oligosaccharyl transferase</fullName>
    </alternativeName>
</protein>
<dbReference type="Pfam" id="PF18079">
    <property type="entry name" value="AglB_L1"/>
    <property type="match status" value="1"/>
</dbReference>
<dbReference type="EMBL" id="CP007055">
    <property type="protein sequence ID" value="AHF98677.1"/>
    <property type="molecule type" value="Genomic_DNA"/>
</dbReference>
<dbReference type="HOGENOM" id="CLU_008803_0_0_2"/>
<dbReference type="InterPro" id="IPR054479">
    <property type="entry name" value="AglB-like_core"/>
</dbReference>
<feature type="transmembrane region" description="Helical" evidence="18">
    <location>
        <begin position="22"/>
        <end position="39"/>
    </location>
</feature>
<evidence type="ECO:0000256" key="9">
    <source>
        <dbReference type="ARBA" id="ARBA00022692"/>
    </source>
</evidence>
<keyword evidence="7" id="KW-0328">Glycosyltransferase</keyword>
<evidence type="ECO:0000256" key="2">
    <source>
        <dbReference type="ARBA" id="ARBA00001946"/>
    </source>
</evidence>
<feature type="domain" description="Oligosaccharyl transferase STT3 N-terminal" evidence="19">
    <location>
        <begin position="34"/>
        <end position="261"/>
    </location>
</feature>
<feature type="transmembrane region" description="Helical" evidence="18">
    <location>
        <begin position="398"/>
        <end position="414"/>
    </location>
</feature>
<evidence type="ECO:0000256" key="8">
    <source>
        <dbReference type="ARBA" id="ARBA00022679"/>
    </source>
</evidence>
<evidence type="ECO:0000256" key="16">
    <source>
        <dbReference type="ARBA" id="ARBA00034066"/>
    </source>
</evidence>
<keyword evidence="10" id="KW-0479">Metal-binding</keyword>
<feature type="transmembrane region" description="Helical" evidence="18">
    <location>
        <begin position="301"/>
        <end position="321"/>
    </location>
</feature>
<reference evidence="22 23" key="1">
    <citation type="submission" date="2014-01" db="EMBL/GenBank/DDBJ databases">
        <authorList>
            <consortium name="DOE Joint Genome Institute"/>
            <person name="Anderson I."/>
            <person name="Huntemann M."/>
            <person name="Han J."/>
            <person name="Chen A."/>
            <person name="Kyrpides N."/>
            <person name="Mavromatis K."/>
            <person name="Markowitz V."/>
            <person name="Palaniappan K."/>
            <person name="Ivanova N."/>
            <person name="Schaumberg A."/>
            <person name="Pati A."/>
            <person name="Liolios K."/>
            <person name="Nordberg H.P."/>
            <person name="Cantor M.N."/>
            <person name="Hua S.X."/>
            <person name="Woyke T."/>
        </authorList>
    </citation>
    <scope>NUCLEOTIDE SEQUENCE [LARGE SCALE GENOMIC DNA]</scope>
    <source>
        <strain evidence="22 23">XH-48</strain>
    </source>
</reference>
<feature type="transmembrane region" description="Helical" evidence="18">
    <location>
        <begin position="149"/>
        <end position="168"/>
    </location>
</feature>
<dbReference type="Pfam" id="PF02516">
    <property type="entry name" value="STT3"/>
    <property type="match status" value="1"/>
</dbReference>
<dbReference type="eggNOG" id="arCOG02043">
    <property type="taxonomic scope" value="Archaea"/>
</dbReference>
<comment type="pathway">
    <text evidence="4">Protein modification; protein glycosylation.</text>
</comment>
<dbReference type="RefSeq" id="WP_049951886.1">
    <property type="nucleotide sequence ID" value="NZ_CP007055.1"/>
</dbReference>
<feature type="transmembrane region" description="Helical" evidence="18">
    <location>
        <begin position="269"/>
        <end position="289"/>
    </location>
</feature>
<keyword evidence="23" id="KW-1185">Reference proteome</keyword>
<evidence type="ECO:0000259" key="20">
    <source>
        <dbReference type="Pfam" id="PF18079"/>
    </source>
</evidence>
<feature type="region of interest" description="Disordered" evidence="17">
    <location>
        <begin position="539"/>
        <end position="565"/>
    </location>
</feature>
<feature type="compositionally biased region" description="Acidic residues" evidence="17">
    <location>
        <begin position="931"/>
        <end position="953"/>
    </location>
</feature>
<evidence type="ECO:0000256" key="3">
    <source>
        <dbReference type="ARBA" id="ARBA00004651"/>
    </source>
</evidence>
<feature type="compositionally biased region" description="Acidic residues" evidence="17">
    <location>
        <begin position="967"/>
        <end position="983"/>
    </location>
</feature>
<accession>W0JNU6</accession>
<dbReference type="InterPro" id="IPR003674">
    <property type="entry name" value="Oligo_trans_STT3"/>
</dbReference>
<dbReference type="UniPathway" id="UPA00378"/>
<feature type="compositionally biased region" description="Acidic residues" evidence="17">
    <location>
        <begin position="997"/>
        <end position="1015"/>
    </location>
</feature>
<dbReference type="InterPro" id="IPR041154">
    <property type="entry name" value="AglB_P1"/>
</dbReference>
<feature type="transmembrane region" description="Helical" evidence="18">
    <location>
        <begin position="120"/>
        <end position="142"/>
    </location>
</feature>
<feature type="region of interest" description="Disordered" evidence="17">
    <location>
        <begin position="921"/>
        <end position="1015"/>
    </location>
</feature>
<evidence type="ECO:0000256" key="10">
    <source>
        <dbReference type="ARBA" id="ARBA00022723"/>
    </source>
</evidence>
<comment type="cofactor">
    <cofactor evidence="2">
        <name>Mg(2+)</name>
        <dbReference type="ChEBI" id="CHEBI:18420"/>
    </cofactor>
</comment>
<organism evidence="22 23">
    <name type="scientific">Halostagnicola larsenii XH-48</name>
    <dbReference type="NCBI Taxonomy" id="797299"/>
    <lineage>
        <taxon>Archaea</taxon>
        <taxon>Methanobacteriati</taxon>
        <taxon>Methanobacteriota</taxon>
        <taxon>Stenosarchaea group</taxon>
        <taxon>Halobacteria</taxon>
        <taxon>Halobacteriales</taxon>
        <taxon>Natrialbaceae</taxon>
        <taxon>Halostagnicola</taxon>
    </lineage>
</organism>
<gene>
    <name evidence="22" type="ORF">HALLA_07255</name>
</gene>
<feature type="transmembrane region" description="Helical" evidence="18">
    <location>
        <begin position="244"/>
        <end position="262"/>
    </location>
</feature>
<dbReference type="Proteomes" id="UP000019024">
    <property type="component" value="Chromosome"/>
</dbReference>
<dbReference type="GO" id="GO:0046872">
    <property type="term" value="F:metal ion binding"/>
    <property type="evidence" value="ECO:0007669"/>
    <property type="project" value="UniProtKB-KW"/>
</dbReference>
<evidence type="ECO:0000256" key="6">
    <source>
        <dbReference type="ARBA" id="ARBA00012602"/>
    </source>
</evidence>
<dbReference type="Pfam" id="PF22627">
    <property type="entry name" value="AglB_core-like"/>
    <property type="match status" value="1"/>
</dbReference>
<evidence type="ECO:0000256" key="4">
    <source>
        <dbReference type="ARBA" id="ARBA00004922"/>
    </source>
</evidence>
<evidence type="ECO:0000256" key="7">
    <source>
        <dbReference type="ARBA" id="ARBA00022676"/>
    </source>
</evidence>
<evidence type="ECO:0000313" key="23">
    <source>
        <dbReference type="Proteomes" id="UP000019024"/>
    </source>
</evidence>
<dbReference type="PATRIC" id="fig|797299.3.peg.490"/>
<keyword evidence="8" id="KW-0808">Transferase</keyword>
<feature type="transmembrane region" description="Helical" evidence="18">
    <location>
        <begin position="447"/>
        <end position="465"/>
    </location>
</feature>
<keyword evidence="11" id="KW-0460">Magnesium</keyword>
<evidence type="ECO:0000256" key="1">
    <source>
        <dbReference type="ARBA" id="ARBA00001936"/>
    </source>
</evidence>
<dbReference type="InterPro" id="IPR048307">
    <property type="entry name" value="STT3_N"/>
</dbReference>
<feature type="transmembrane region" description="Helical" evidence="18">
    <location>
        <begin position="426"/>
        <end position="441"/>
    </location>
</feature>